<comment type="caution">
    <text evidence="1">The sequence shown here is derived from an EMBL/GenBank/DDBJ whole genome shotgun (WGS) entry which is preliminary data.</text>
</comment>
<dbReference type="AlphaFoldDB" id="A0A917V1Z6"/>
<name>A0A917V1Z6_9HYPH</name>
<organism evidence="1 2">
    <name type="scientific">Salinarimonas ramus</name>
    <dbReference type="NCBI Taxonomy" id="690164"/>
    <lineage>
        <taxon>Bacteria</taxon>
        <taxon>Pseudomonadati</taxon>
        <taxon>Pseudomonadota</taxon>
        <taxon>Alphaproteobacteria</taxon>
        <taxon>Hyphomicrobiales</taxon>
        <taxon>Salinarimonadaceae</taxon>
        <taxon>Salinarimonas</taxon>
    </lineage>
</organism>
<dbReference type="EMBL" id="BMMF01000001">
    <property type="protein sequence ID" value="GGK18747.1"/>
    <property type="molecule type" value="Genomic_DNA"/>
</dbReference>
<dbReference type="Proteomes" id="UP000600449">
    <property type="component" value="Unassembled WGS sequence"/>
</dbReference>
<keyword evidence="2" id="KW-1185">Reference proteome</keyword>
<evidence type="ECO:0000313" key="2">
    <source>
        <dbReference type="Proteomes" id="UP000600449"/>
    </source>
</evidence>
<protein>
    <submittedName>
        <fullName evidence="1">Uncharacterized protein</fullName>
    </submittedName>
</protein>
<gene>
    <name evidence="1" type="ORF">GCM10011322_01810</name>
</gene>
<accession>A0A917V1Z6</accession>
<evidence type="ECO:0000313" key="1">
    <source>
        <dbReference type="EMBL" id="GGK18747.1"/>
    </source>
</evidence>
<proteinExistence type="predicted"/>
<sequence length="101" mass="11317">MLSLPEQRGRERAMHSRTISVTIERGESGRYFARSSDLPGFAMTDLDRIRLISDVPIGIEELLTAQFGAVLVTALPSEADDDTLKFQATLDDEQVRAFEHH</sequence>
<reference evidence="1 2" key="1">
    <citation type="journal article" date="2014" name="Int. J. Syst. Evol. Microbiol.">
        <title>Complete genome sequence of Corynebacterium casei LMG S-19264T (=DSM 44701T), isolated from a smear-ripened cheese.</title>
        <authorList>
            <consortium name="US DOE Joint Genome Institute (JGI-PGF)"/>
            <person name="Walter F."/>
            <person name="Albersmeier A."/>
            <person name="Kalinowski J."/>
            <person name="Ruckert C."/>
        </authorList>
    </citation>
    <scope>NUCLEOTIDE SEQUENCE [LARGE SCALE GENOMIC DNA]</scope>
    <source>
        <strain evidence="1 2">CGMCC 1.9161</strain>
    </source>
</reference>